<keyword evidence="2" id="KW-1185">Reference proteome</keyword>
<evidence type="ECO:0000313" key="2">
    <source>
        <dbReference type="Proteomes" id="UP000055024"/>
    </source>
</evidence>
<proteinExistence type="predicted"/>
<comment type="caution">
    <text evidence="1">The sequence shown here is derived from an EMBL/GenBank/DDBJ whole genome shotgun (WGS) entry which is preliminary data.</text>
</comment>
<organism evidence="1 2">
    <name type="scientific">Trichinella zimbabwensis</name>
    <dbReference type="NCBI Taxonomy" id="268475"/>
    <lineage>
        <taxon>Eukaryota</taxon>
        <taxon>Metazoa</taxon>
        <taxon>Ecdysozoa</taxon>
        <taxon>Nematoda</taxon>
        <taxon>Enoplea</taxon>
        <taxon>Dorylaimia</taxon>
        <taxon>Trichinellida</taxon>
        <taxon>Trichinellidae</taxon>
        <taxon>Trichinella</taxon>
    </lineage>
</organism>
<evidence type="ECO:0000313" key="1">
    <source>
        <dbReference type="EMBL" id="KRZ13259.1"/>
    </source>
</evidence>
<dbReference type="AlphaFoldDB" id="A0A0V1HRA5"/>
<gene>
    <name evidence="1" type="ORF">T11_9706</name>
</gene>
<dbReference type="Proteomes" id="UP000055024">
    <property type="component" value="Unassembled WGS sequence"/>
</dbReference>
<sequence length="97" mass="10977">MKMLDYHKMIYLFDNHLAFAKERTIKIHIRLICNIGQSFIRIAQLCSIADSSFFFLAFACMKAAPLAKLNSQLPPLVGVVGKNLASEVKLFFTVLQL</sequence>
<protein>
    <submittedName>
        <fullName evidence="1">Uncharacterized protein</fullName>
    </submittedName>
</protein>
<accession>A0A0V1HRA5</accession>
<reference evidence="1 2" key="1">
    <citation type="submission" date="2015-01" db="EMBL/GenBank/DDBJ databases">
        <title>Evolution of Trichinella species and genotypes.</title>
        <authorList>
            <person name="Korhonen P.K."/>
            <person name="Edoardo P."/>
            <person name="Giuseppe L.R."/>
            <person name="Gasser R.B."/>
        </authorList>
    </citation>
    <scope>NUCLEOTIDE SEQUENCE [LARGE SCALE GENOMIC DNA]</scope>
    <source>
        <strain evidence="1">ISS1029</strain>
    </source>
</reference>
<dbReference type="EMBL" id="JYDP01000033">
    <property type="protein sequence ID" value="KRZ13259.1"/>
    <property type="molecule type" value="Genomic_DNA"/>
</dbReference>
<name>A0A0V1HRA5_9BILA</name>